<evidence type="ECO:0000313" key="3">
    <source>
        <dbReference type="Proteomes" id="UP000002432"/>
    </source>
</evidence>
<dbReference type="EnsemblBacteria" id="ABF40338">
    <property type="protein sequence ID" value="ABF40338"/>
    <property type="gene ID" value="Acid345_1336"/>
</dbReference>
<dbReference type="HOGENOM" id="CLU_857329_0_0_0"/>
<proteinExistence type="predicted"/>
<sequence>MVTRAWLPFLSWMGASPISVISSEGKRRIPYTRAKFAIRHFSCGKQGSGSRVKRIEFRVVNRPLFLTALLLTSVAVVAQGPSQAPTPDASQQIPSQQLPTQPGQPQVKVNYLNVCNPTDEETKQIQSALSRLPKEPKFARDFEISRGRSTMAQQANITQAMPAPSEDKDSPVSDWVRVRQEFGAMSAFANAQYSFTTDDQGALENLVFRLRDPKELVQVSLSDAVTTTKSPKEILATDTPVDRIRLERFGKSSVVLARCPQGDQTKYNYLFDTASSIFSNYRTAMNLRTVVPTDMSRLSGPAAKKPAAKSATTEKKATPAPEKK</sequence>
<gene>
    <name evidence="2" type="ordered locus">Acid345_1336</name>
</gene>
<dbReference type="EMBL" id="CP000360">
    <property type="protein sequence ID" value="ABF40338.1"/>
    <property type="molecule type" value="Genomic_DNA"/>
</dbReference>
<feature type="compositionally biased region" description="Low complexity" evidence="1">
    <location>
        <begin position="301"/>
        <end position="311"/>
    </location>
</feature>
<feature type="region of interest" description="Disordered" evidence="1">
    <location>
        <begin position="296"/>
        <end position="324"/>
    </location>
</feature>
<keyword evidence="3" id="KW-1185">Reference proteome</keyword>
<dbReference type="AlphaFoldDB" id="Q1IS12"/>
<reference evidence="2 3" key="1">
    <citation type="journal article" date="2009" name="Appl. Environ. Microbiol.">
        <title>Three genomes from the phylum Acidobacteria provide insight into the lifestyles of these microorganisms in soils.</title>
        <authorList>
            <person name="Ward N.L."/>
            <person name="Challacombe J.F."/>
            <person name="Janssen P.H."/>
            <person name="Henrissat B."/>
            <person name="Coutinho P.M."/>
            <person name="Wu M."/>
            <person name="Xie G."/>
            <person name="Haft D.H."/>
            <person name="Sait M."/>
            <person name="Badger J."/>
            <person name="Barabote R.D."/>
            <person name="Bradley B."/>
            <person name="Brettin T.S."/>
            <person name="Brinkac L.M."/>
            <person name="Bruce D."/>
            <person name="Creasy T."/>
            <person name="Daugherty S.C."/>
            <person name="Davidsen T.M."/>
            <person name="DeBoy R.T."/>
            <person name="Detter J.C."/>
            <person name="Dodson R.J."/>
            <person name="Durkin A.S."/>
            <person name="Ganapathy A."/>
            <person name="Gwinn-Giglio M."/>
            <person name="Han C.S."/>
            <person name="Khouri H."/>
            <person name="Kiss H."/>
            <person name="Kothari S.P."/>
            <person name="Madupu R."/>
            <person name="Nelson K.E."/>
            <person name="Nelson W.C."/>
            <person name="Paulsen I."/>
            <person name="Penn K."/>
            <person name="Ren Q."/>
            <person name="Rosovitz M.J."/>
            <person name="Selengut J.D."/>
            <person name="Shrivastava S."/>
            <person name="Sullivan S.A."/>
            <person name="Tapia R."/>
            <person name="Thompson L.S."/>
            <person name="Watkins K.L."/>
            <person name="Yang Q."/>
            <person name="Yu C."/>
            <person name="Zafar N."/>
            <person name="Zhou L."/>
            <person name="Kuske C.R."/>
        </authorList>
    </citation>
    <scope>NUCLEOTIDE SEQUENCE [LARGE SCALE GENOMIC DNA]</scope>
    <source>
        <strain evidence="2 3">Ellin345</strain>
    </source>
</reference>
<organism evidence="2 3">
    <name type="scientific">Koribacter versatilis (strain Ellin345)</name>
    <dbReference type="NCBI Taxonomy" id="204669"/>
    <lineage>
        <taxon>Bacteria</taxon>
        <taxon>Pseudomonadati</taxon>
        <taxon>Acidobacteriota</taxon>
        <taxon>Terriglobia</taxon>
        <taxon>Terriglobales</taxon>
        <taxon>Candidatus Korobacteraceae</taxon>
        <taxon>Candidatus Korobacter</taxon>
    </lineage>
</organism>
<dbReference type="STRING" id="204669.Acid345_1336"/>
<feature type="region of interest" description="Disordered" evidence="1">
    <location>
        <begin position="81"/>
        <end position="104"/>
    </location>
</feature>
<evidence type="ECO:0000313" key="2">
    <source>
        <dbReference type="EMBL" id="ABF40338.1"/>
    </source>
</evidence>
<dbReference type="KEGG" id="aba:Acid345_1336"/>
<dbReference type="Proteomes" id="UP000002432">
    <property type="component" value="Chromosome"/>
</dbReference>
<accession>Q1IS12</accession>
<protein>
    <submittedName>
        <fullName evidence="2">Uncharacterized protein</fullName>
    </submittedName>
</protein>
<feature type="compositionally biased region" description="Basic and acidic residues" evidence="1">
    <location>
        <begin position="312"/>
        <end position="324"/>
    </location>
</feature>
<name>Q1IS12_KORVE</name>
<evidence type="ECO:0000256" key="1">
    <source>
        <dbReference type="SAM" id="MobiDB-lite"/>
    </source>
</evidence>